<dbReference type="Proteomes" id="UP000178724">
    <property type="component" value="Unassembled WGS sequence"/>
</dbReference>
<reference evidence="2 3" key="1">
    <citation type="journal article" date="2016" name="Nat. Commun.">
        <title>Thousands of microbial genomes shed light on interconnected biogeochemical processes in an aquifer system.</title>
        <authorList>
            <person name="Anantharaman K."/>
            <person name="Brown C.T."/>
            <person name="Hug L.A."/>
            <person name="Sharon I."/>
            <person name="Castelle C.J."/>
            <person name="Probst A.J."/>
            <person name="Thomas B.C."/>
            <person name="Singh A."/>
            <person name="Wilkins M.J."/>
            <person name="Karaoz U."/>
            <person name="Brodie E.L."/>
            <person name="Williams K.H."/>
            <person name="Hubbard S.S."/>
            <person name="Banfield J.F."/>
        </authorList>
    </citation>
    <scope>NUCLEOTIDE SEQUENCE [LARGE SCALE GENOMIC DNA]</scope>
</reference>
<dbReference type="InterPro" id="IPR018720">
    <property type="entry name" value="DUF2249"/>
</dbReference>
<feature type="domain" description="DUF2249" evidence="1">
    <location>
        <begin position="7"/>
        <end position="76"/>
    </location>
</feature>
<evidence type="ECO:0000259" key="1">
    <source>
        <dbReference type="Pfam" id="PF10006"/>
    </source>
</evidence>
<dbReference type="EMBL" id="METM01000001">
    <property type="protein sequence ID" value="OGB91024.1"/>
    <property type="molecule type" value="Genomic_DNA"/>
</dbReference>
<dbReference type="Pfam" id="PF10006">
    <property type="entry name" value="DUF2249"/>
    <property type="match status" value="1"/>
</dbReference>
<gene>
    <name evidence="2" type="ORF">A2625_06930</name>
</gene>
<proteinExistence type="predicted"/>
<protein>
    <recommendedName>
        <fullName evidence="1">DUF2249 domain-containing protein</fullName>
    </recommendedName>
</protein>
<comment type="caution">
    <text evidence="2">The sequence shown here is derived from an EMBL/GenBank/DDBJ whole genome shotgun (WGS) entry which is preliminary data.</text>
</comment>
<sequence>MSDRVETLDLRPIVIFERHDKIFETWNKLQPGETLKIINDHNPKPLWYQFEVEYKGKYQWDYEQKGPKDWIVKIKKI</sequence>
<accession>A0A1F4Q523</accession>
<evidence type="ECO:0000313" key="3">
    <source>
        <dbReference type="Proteomes" id="UP000178724"/>
    </source>
</evidence>
<evidence type="ECO:0000313" key="2">
    <source>
        <dbReference type="EMBL" id="OGB91024.1"/>
    </source>
</evidence>
<organism evidence="2 3">
    <name type="scientific">candidate division WOR-1 bacterium RIFCSPHIGHO2_01_FULL_53_15</name>
    <dbReference type="NCBI Taxonomy" id="1802564"/>
    <lineage>
        <taxon>Bacteria</taxon>
        <taxon>Bacillati</taxon>
        <taxon>Saganbacteria</taxon>
    </lineage>
</organism>
<dbReference type="AlphaFoldDB" id="A0A1F4Q523"/>
<name>A0A1F4Q523_UNCSA</name>